<dbReference type="Pfam" id="PF00395">
    <property type="entry name" value="SLH"/>
    <property type="match status" value="3"/>
</dbReference>
<evidence type="ECO:0000256" key="2">
    <source>
        <dbReference type="SAM" id="SignalP"/>
    </source>
</evidence>
<evidence type="ECO:0000256" key="1">
    <source>
        <dbReference type="ARBA" id="ARBA00022729"/>
    </source>
</evidence>
<keyword evidence="1 2" id="KW-0732">Signal</keyword>
<feature type="chain" id="PRO_5045807798" evidence="2">
    <location>
        <begin position="28"/>
        <end position="538"/>
    </location>
</feature>
<organism evidence="4 5">
    <name type="scientific">Bacillus proteolyticus</name>
    <dbReference type="NCBI Taxonomy" id="2026192"/>
    <lineage>
        <taxon>Bacteria</taxon>
        <taxon>Bacillati</taxon>
        <taxon>Bacillota</taxon>
        <taxon>Bacilli</taxon>
        <taxon>Bacillales</taxon>
        <taxon>Bacillaceae</taxon>
        <taxon>Bacillus</taxon>
        <taxon>Bacillus cereus group</taxon>
    </lineage>
</organism>
<feature type="domain" description="SLH" evidence="3">
    <location>
        <begin position="357"/>
        <end position="421"/>
    </location>
</feature>
<keyword evidence="5" id="KW-1185">Reference proteome</keyword>
<dbReference type="InterPro" id="IPR039564">
    <property type="entry name" value="Peptidase_C39-like"/>
</dbReference>
<comment type="caution">
    <text evidence="4">The sequence shown here is derived from an EMBL/GenBank/DDBJ whole genome shotgun (WGS) entry which is preliminary data.</text>
</comment>
<reference evidence="4 5" key="1">
    <citation type="journal article" date="2023" name="Proc. Natl. Acad. Sci. U.S.A.">
        <title>Bacterial tolerance to host-exuded specialized metabolites structures the maize root microbiome.</title>
        <authorList>
            <person name="Thoenen L."/>
            <person name="Giroud C."/>
            <person name="Kreuzer M."/>
            <person name="Waelchli J."/>
            <person name="Gfeller V."/>
            <person name="Deslandes-Herold G."/>
            <person name="Mateo P."/>
            <person name="Robert C.A.M."/>
            <person name="Ahrens C.H."/>
            <person name="Rubio-Somoza I."/>
            <person name="Bruggmann R."/>
            <person name="Erb M."/>
            <person name="Schlaeppi K."/>
        </authorList>
    </citation>
    <scope>NUCLEOTIDE SEQUENCE [LARGE SCALE GENOMIC DNA]</scope>
    <source>
        <strain evidence="4 5">LBA1-1-1.1</strain>
    </source>
</reference>
<evidence type="ECO:0000259" key="3">
    <source>
        <dbReference type="PROSITE" id="PS51272"/>
    </source>
</evidence>
<proteinExistence type="predicted"/>
<evidence type="ECO:0000313" key="4">
    <source>
        <dbReference type="EMBL" id="MEV4914294.1"/>
    </source>
</evidence>
<dbReference type="EMBL" id="JBEGIE010000076">
    <property type="protein sequence ID" value="MEV4914294.1"/>
    <property type="molecule type" value="Genomic_DNA"/>
</dbReference>
<dbReference type="Proteomes" id="UP001552502">
    <property type="component" value="Unassembled WGS sequence"/>
</dbReference>
<feature type="domain" description="SLH" evidence="3">
    <location>
        <begin position="474"/>
        <end position="537"/>
    </location>
</feature>
<dbReference type="Pfam" id="PF13529">
    <property type="entry name" value="Peptidase_C39_2"/>
    <property type="match status" value="1"/>
</dbReference>
<dbReference type="RefSeq" id="WP_199640718.1">
    <property type="nucleotide sequence ID" value="NZ_JBEGIE010000076.1"/>
</dbReference>
<dbReference type="PANTHER" id="PTHR43308:SF1">
    <property type="entry name" value="OUTER MEMBRANE PROTEIN ALPHA"/>
    <property type="match status" value="1"/>
</dbReference>
<dbReference type="PANTHER" id="PTHR43308">
    <property type="entry name" value="OUTER MEMBRANE PROTEIN ALPHA-RELATED"/>
    <property type="match status" value="1"/>
</dbReference>
<protein>
    <submittedName>
        <fullName evidence="4">S-layer homology domain-containing protein</fullName>
    </submittedName>
</protein>
<evidence type="ECO:0000313" key="5">
    <source>
        <dbReference type="Proteomes" id="UP001552502"/>
    </source>
</evidence>
<dbReference type="InterPro" id="IPR001119">
    <property type="entry name" value="SLH_dom"/>
</dbReference>
<dbReference type="PROSITE" id="PS51272">
    <property type="entry name" value="SLH"/>
    <property type="match status" value="2"/>
</dbReference>
<sequence length="538" mass="61234">MKIKYLLSSVAAIFIGLSLNQPSNTYAAETDTHTISKQEAQSKAEKYLKGVSKQANSKWQDTHFSESKTLYDLEGHVTGYLFQIQKNNEDLGYIIADSKNDSSSILESTREGSNPYKNIEEGKAIYTGPLYHLKKEKDKVINIHTDQAIDIDQAKSMQIDKEKQHQLQPHTYNAPQMKLNSQEPDYKEHNISNVPDYTWYHGCSPTAIANLVAYWGQNGYNNLFRSNENSNQLIDNLGAAMGTDSAGSTFESRMKPGLEQYFQSRGYNPVIGYDEKPTYEKYIKEIDSDRPIIINTLAEPYYGNHTMTGIGYMQLYLPESNENFRDIVVHDTWSDSPTDAYVNYDKSAKYFSSYITVTPFSLLDVPKNHWAYNEITYMIQKKFMSGYGNGYFGPTDNITREQLAAVLYRYLKPQDTTNNPFTDINDNPFKKEILALTKMGIFSVNPEKKFNPKNTTTRAEIASVLTKSFDLKVKAPYEFDDMKGHWANEYVKALYSNGIASGTGGKNFSPYASVTREQMAVFLYRAINLNPNFMPNPI</sequence>
<accession>A0ABV3IKX1</accession>
<gene>
    <name evidence="4" type="ORF">MRBLBA1_005262</name>
</gene>
<dbReference type="InterPro" id="IPR051465">
    <property type="entry name" value="Cell_Envelope_Struct_Comp"/>
</dbReference>
<feature type="signal peptide" evidence="2">
    <location>
        <begin position="1"/>
        <end position="27"/>
    </location>
</feature>
<name>A0ABV3IKX1_9BACI</name>